<dbReference type="EMBL" id="BK014664">
    <property type="protein sequence ID" value="DAD66927.1"/>
    <property type="molecule type" value="Genomic_DNA"/>
</dbReference>
<evidence type="ECO:0000313" key="1">
    <source>
        <dbReference type="EMBL" id="DAD66927.1"/>
    </source>
</evidence>
<proteinExistence type="predicted"/>
<protein>
    <submittedName>
        <fullName evidence="1">Uncharacterized protein</fullName>
    </submittedName>
</protein>
<sequence>MRRVGLIISYNKRINENLRNGNTELAARWYTRLRLLEIFSFVPEGAYRLPTI</sequence>
<accession>A0A8S5LAN4</accession>
<organism evidence="1">
    <name type="scientific">Siphoviridae sp. ctv2R2</name>
    <dbReference type="NCBI Taxonomy" id="2823609"/>
    <lineage>
        <taxon>Viruses</taxon>
        <taxon>Duplodnaviria</taxon>
        <taxon>Heunggongvirae</taxon>
        <taxon>Uroviricota</taxon>
        <taxon>Caudoviricetes</taxon>
    </lineage>
</organism>
<reference evidence="1" key="1">
    <citation type="journal article" date="2021" name="Proc. Natl. Acad. Sci. U.S.A.">
        <title>A Catalog of Tens of Thousands of Viruses from Human Metagenomes Reveals Hidden Associations with Chronic Diseases.</title>
        <authorList>
            <person name="Tisza M.J."/>
            <person name="Buck C.B."/>
        </authorList>
    </citation>
    <scope>NUCLEOTIDE SEQUENCE</scope>
    <source>
        <strain evidence="1">Ctv2R2</strain>
    </source>
</reference>
<name>A0A8S5LAN4_9CAUD</name>